<evidence type="ECO:0000256" key="11">
    <source>
        <dbReference type="ARBA" id="ARBA00023295"/>
    </source>
</evidence>
<feature type="domain" description="Helix-hairpin-helix DNA-binding motif class 1" evidence="14">
    <location>
        <begin position="124"/>
        <end position="143"/>
    </location>
</feature>
<evidence type="ECO:0000256" key="8">
    <source>
        <dbReference type="ARBA" id="ARBA00023125"/>
    </source>
</evidence>
<dbReference type="NCBIfam" id="TIGR01083">
    <property type="entry name" value="nth"/>
    <property type="match status" value="1"/>
</dbReference>
<keyword evidence="7 12" id="KW-0411">Iron-sulfur</keyword>
<evidence type="ECO:0000256" key="12">
    <source>
        <dbReference type="HAMAP-Rule" id="MF_00942"/>
    </source>
</evidence>
<dbReference type="HAMAP" id="MF_00942">
    <property type="entry name" value="Nth"/>
    <property type="match status" value="1"/>
</dbReference>
<feature type="binding site" evidence="12">
    <location>
        <position position="209"/>
    </location>
    <ligand>
        <name>[4Fe-4S] cluster</name>
        <dbReference type="ChEBI" id="CHEBI:49883"/>
    </ligand>
</feature>
<dbReference type="GO" id="GO:0140078">
    <property type="term" value="F:class I DNA-(apurinic or apyrimidinic site) endonuclease activity"/>
    <property type="evidence" value="ECO:0007669"/>
    <property type="project" value="UniProtKB-EC"/>
</dbReference>
<dbReference type="InterPro" id="IPR004036">
    <property type="entry name" value="Endonuclease-III-like_CS2"/>
</dbReference>
<evidence type="ECO:0000313" key="16">
    <source>
        <dbReference type="EMBL" id="ATW23882.1"/>
    </source>
</evidence>
<dbReference type="InterPro" id="IPR023170">
    <property type="entry name" value="HhH_base_excis_C"/>
</dbReference>
<sequence length="229" mass="25822">MVVIQNKTNLREKSMNEKEKQEAILDILENTYANATTALNFSTPFELMVATILSAQTNDNQVNRITQDLFRRLNTPQQFAELEQEELEQSIKTCGLYKNKAKNIIAASKMIMERFGGMLPRTREELMTLPGVGRKTANVILSNAFGVPALAVDTHVFRVAGRLGLSTAKTPDETEQQLIKLIPPEKWGNAHHWLIWHGRKICTARNPKCQACPEASLCPSCKDREEIDQ</sequence>
<keyword evidence="17" id="KW-1185">Reference proteome</keyword>
<feature type="binding site" evidence="12">
    <location>
        <position position="218"/>
    </location>
    <ligand>
        <name>[4Fe-4S] cluster</name>
        <dbReference type="ChEBI" id="CHEBI:49883"/>
    </ligand>
</feature>
<keyword evidence="3 12" id="KW-0479">Metal-binding</keyword>
<dbReference type="EC" id="4.2.99.18" evidence="12"/>
<feature type="binding site" evidence="12">
    <location>
        <position position="212"/>
    </location>
    <ligand>
        <name>[4Fe-4S] cluster</name>
        <dbReference type="ChEBI" id="CHEBI:49883"/>
    </ligand>
</feature>
<comment type="similarity">
    <text evidence="1 12">Belongs to the Nth/MutY family.</text>
</comment>
<dbReference type="FunFam" id="1.10.340.30:FF:000001">
    <property type="entry name" value="Endonuclease III"/>
    <property type="match status" value="1"/>
</dbReference>
<evidence type="ECO:0000259" key="14">
    <source>
        <dbReference type="SMART" id="SM00278"/>
    </source>
</evidence>
<keyword evidence="4 12" id="KW-0227">DNA damage</keyword>
<gene>
    <name evidence="12" type="primary">nth</name>
    <name evidence="16" type="ORF">DCMF_02875</name>
</gene>
<dbReference type="InterPro" id="IPR005759">
    <property type="entry name" value="Nth"/>
</dbReference>
<dbReference type="SUPFAM" id="SSF48150">
    <property type="entry name" value="DNA-glycosylase"/>
    <property type="match status" value="1"/>
</dbReference>
<dbReference type="SMART" id="SM00525">
    <property type="entry name" value="FES"/>
    <property type="match status" value="1"/>
</dbReference>
<feature type="coiled-coil region" evidence="13">
    <location>
        <begin position="11"/>
        <end position="38"/>
    </location>
</feature>
<keyword evidence="11 12" id="KW-0326">Glycosidase</keyword>
<name>A0A3G1KN37_FORW1</name>
<evidence type="ECO:0000256" key="1">
    <source>
        <dbReference type="ARBA" id="ARBA00008343"/>
    </source>
</evidence>
<keyword evidence="2 12" id="KW-0004">4Fe-4S</keyword>
<evidence type="ECO:0000256" key="10">
    <source>
        <dbReference type="ARBA" id="ARBA00023239"/>
    </source>
</evidence>
<dbReference type="PIRSF" id="PIRSF001435">
    <property type="entry name" value="Nth"/>
    <property type="match status" value="1"/>
</dbReference>
<evidence type="ECO:0000256" key="5">
    <source>
        <dbReference type="ARBA" id="ARBA00022801"/>
    </source>
</evidence>
<evidence type="ECO:0000256" key="3">
    <source>
        <dbReference type="ARBA" id="ARBA00022723"/>
    </source>
</evidence>
<comment type="catalytic activity">
    <reaction evidence="12">
        <text>2'-deoxyribonucleotide-(2'-deoxyribose 5'-phosphate)-2'-deoxyribonucleotide-DNA = a 3'-end 2'-deoxyribonucleotide-(2,3-dehydro-2,3-deoxyribose 5'-phosphate)-DNA + a 5'-end 5'-phospho-2'-deoxyribonucleoside-DNA + H(+)</text>
        <dbReference type="Rhea" id="RHEA:66592"/>
        <dbReference type="Rhea" id="RHEA-COMP:13180"/>
        <dbReference type="Rhea" id="RHEA-COMP:16897"/>
        <dbReference type="Rhea" id="RHEA-COMP:17067"/>
        <dbReference type="ChEBI" id="CHEBI:15378"/>
        <dbReference type="ChEBI" id="CHEBI:136412"/>
        <dbReference type="ChEBI" id="CHEBI:157695"/>
        <dbReference type="ChEBI" id="CHEBI:167181"/>
        <dbReference type="EC" id="4.2.99.18"/>
    </reaction>
</comment>
<keyword evidence="13" id="KW-0175">Coiled coil</keyword>
<dbReference type="GO" id="GO:0003677">
    <property type="term" value="F:DNA binding"/>
    <property type="evidence" value="ECO:0007669"/>
    <property type="project" value="UniProtKB-UniRule"/>
</dbReference>
<dbReference type="CDD" id="cd00056">
    <property type="entry name" value="ENDO3c"/>
    <property type="match status" value="1"/>
</dbReference>
<dbReference type="InterPro" id="IPR000445">
    <property type="entry name" value="HhH_motif"/>
</dbReference>
<keyword evidence="6 12" id="KW-0408">Iron</keyword>
<evidence type="ECO:0000256" key="13">
    <source>
        <dbReference type="SAM" id="Coils"/>
    </source>
</evidence>
<dbReference type="Proteomes" id="UP000323521">
    <property type="component" value="Chromosome"/>
</dbReference>
<dbReference type="Pfam" id="PF00730">
    <property type="entry name" value="HhH-GPD"/>
    <property type="match status" value="1"/>
</dbReference>
<evidence type="ECO:0000256" key="9">
    <source>
        <dbReference type="ARBA" id="ARBA00023204"/>
    </source>
</evidence>
<organism evidence="16 17">
    <name type="scientific">Formimonas warabiya</name>
    <dbReference type="NCBI Taxonomy" id="1761012"/>
    <lineage>
        <taxon>Bacteria</taxon>
        <taxon>Bacillati</taxon>
        <taxon>Bacillota</taxon>
        <taxon>Clostridia</taxon>
        <taxon>Eubacteriales</taxon>
        <taxon>Peptococcaceae</taxon>
        <taxon>Candidatus Formimonas</taxon>
    </lineage>
</organism>
<dbReference type="GO" id="GO:0051539">
    <property type="term" value="F:4 iron, 4 sulfur cluster binding"/>
    <property type="evidence" value="ECO:0007669"/>
    <property type="project" value="UniProtKB-UniRule"/>
</dbReference>
<keyword evidence="9 12" id="KW-0234">DNA repair</keyword>
<dbReference type="KEGG" id="fwa:DCMF_02875"/>
<proteinExistence type="inferred from homology"/>
<dbReference type="Pfam" id="PF00633">
    <property type="entry name" value="HHH"/>
    <property type="match status" value="1"/>
</dbReference>
<dbReference type="PANTHER" id="PTHR10359:SF18">
    <property type="entry name" value="ENDONUCLEASE III"/>
    <property type="match status" value="1"/>
</dbReference>
<keyword evidence="5 12" id="KW-0378">Hydrolase</keyword>
<dbReference type="GO" id="GO:0046872">
    <property type="term" value="F:metal ion binding"/>
    <property type="evidence" value="ECO:0007669"/>
    <property type="project" value="UniProtKB-KW"/>
</dbReference>
<dbReference type="InterPro" id="IPR003583">
    <property type="entry name" value="Hlx-hairpin-Hlx_DNA-bd_motif"/>
</dbReference>
<dbReference type="EMBL" id="CP017634">
    <property type="protein sequence ID" value="ATW23882.1"/>
    <property type="molecule type" value="Genomic_DNA"/>
</dbReference>
<dbReference type="AlphaFoldDB" id="A0A3G1KN37"/>
<dbReference type="SMART" id="SM00278">
    <property type="entry name" value="HhH1"/>
    <property type="match status" value="1"/>
</dbReference>
<feature type="binding site" evidence="12">
    <location>
        <position position="202"/>
    </location>
    <ligand>
        <name>[4Fe-4S] cluster</name>
        <dbReference type="ChEBI" id="CHEBI:49883"/>
    </ligand>
</feature>
<dbReference type="FunFam" id="1.10.1670.10:FF:000001">
    <property type="entry name" value="Endonuclease III"/>
    <property type="match status" value="1"/>
</dbReference>
<evidence type="ECO:0000256" key="4">
    <source>
        <dbReference type="ARBA" id="ARBA00022763"/>
    </source>
</evidence>
<feature type="domain" description="HhH-GPD" evidence="15">
    <location>
        <begin position="53"/>
        <end position="200"/>
    </location>
</feature>
<dbReference type="PROSITE" id="PS00764">
    <property type="entry name" value="ENDONUCLEASE_III_1"/>
    <property type="match status" value="1"/>
</dbReference>
<evidence type="ECO:0000256" key="7">
    <source>
        <dbReference type="ARBA" id="ARBA00023014"/>
    </source>
</evidence>
<dbReference type="InterPro" id="IPR003651">
    <property type="entry name" value="Endonuclease3_FeS-loop_motif"/>
</dbReference>
<comment type="cofactor">
    <cofactor evidence="12">
        <name>[4Fe-4S] cluster</name>
        <dbReference type="ChEBI" id="CHEBI:49883"/>
    </cofactor>
    <text evidence="12">Binds 1 [4Fe-4S] cluster.</text>
</comment>
<keyword evidence="8 12" id="KW-0238">DNA-binding</keyword>
<dbReference type="Gene3D" id="1.10.340.30">
    <property type="entry name" value="Hypothetical protein, domain 2"/>
    <property type="match status" value="1"/>
</dbReference>
<dbReference type="InterPro" id="IPR004035">
    <property type="entry name" value="Endouclease-III_FeS-bd_BS"/>
</dbReference>
<evidence type="ECO:0000313" key="17">
    <source>
        <dbReference type="Proteomes" id="UP000323521"/>
    </source>
</evidence>
<evidence type="ECO:0000256" key="2">
    <source>
        <dbReference type="ARBA" id="ARBA00022485"/>
    </source>
</evidence>
<evidence type="ECO:0000256" key="6">
    <source>
        <dbReference type="ARBA" id="ARBA00023004"/>
    </source>
</evidence>
<dbReference type="PANTHER" id="PTHR10359">
    <property type="entry name" value="A/G-SPECIFIC ADENINE GLYCOSYLASE/ENDONUCLEASE III"/>
    <property type="match status" value="1"/>
</dbReference>
<dbReference type="InterPro" id="IPR003265">
    <property type="entry name" value="HhH-GPD_domain"/>
</dbReference>
<accession>A0A3G1KN37</accession>
<dbReference type="InterPro" id="IPR011257">
    <property type="entry name" value="DNA_glycosylase"/>
</dbReference>
<keyword evidence="16" id="KW-0540">Nuclease</keyword>
<dbReference type="GO" id="GO:0006285">
    <property type="term" value="P:base-excision repair, AP site formation"/>
    <property type="evidence" value="ECO:0007669"/>
    <property type="project" value="TreeGrafter"/>
</dbReference>
<keyword evidence="10 12" id="KW-0456">Lyase</keyword>
<dbReference type="GO" id="GO:0019104">
    <property type="term" value="F:DNA N-glycosylase activity"/>
    <property type="evidence" value="ECO:0007669"/>
    <property type="project" value="UniProtKB-UniRule"/>
</dbReference>
<reference evidence="16 17" key="1">
    <citation type="submission" date="2016-10" db="EMBL/GenBank/DDBJ databases">
        <title>Complete Genome Sequence of Peptococcaceae strain DCMF.</title>
        <authorList>
            <person name="Edwards R.J."/>
            <person name="Holland S.I."/>
            <person name="Deshpande N.P."/>
            <person name="Wong Y.K."/>
            <person name="Ertan H."/>
            <person name="Manefield M."/>
            <person name="Russell T.L."/>
            <person name="Lee M.J."/>
        </authorList>
    </citation>
    <scope>NUCLEOTIDE SEQUENCE [LARGE SCALE GENOMIC DNA]</scope>
    <source>
        <strain evidence="16 17">DCMF</strain>
    </source>
</reference>
<dbReference type="Gene3D" id="1.10.1670.10">
    <property type="entry name" value="Helix-hairpin-Helix base-excision DNA repair enzymes (C-terminal)"/>
    <property type="match status" value="1"/>
</dbReference>
<protein>
    <recommendedName>
        <fullName evidence="12">Endonuclease III</fullName>
        <ecNumber evidence="12">4.2.99.18</ecNumber>
    </recommendedName>
    <alternativeName>
        <fullName evidence="12">DNA-(apurinic or apyrimidinic site) lyase</fullName>
    </alternativeName>
</protein>
<comment type="function">
    <text evidence="12">DNA repair enzyme that has both DNA N-glycosylase activity and AP-lyase activity. The DNA N-glycosylase activity releases various damaged pyrimidines from DNA by cleaving the N-glycosidic bond, leaving an AP (apurinic/apyrimidinic) site. The AP-lyase activity cleaves the phosphodiester bond 3' to the AP site by a beta-elimination, leaving a 3'-terminal unsaturated sugar and a product with a terminal 5'-phosphate.</text>
</comment>
<keyword evidence="16" id="KW-0255">Endonuclease</keyword>
<dbReference type="SMART" id="SM00478">
    <property type="entry name" value="ENDO3c"/>
    <property type="match status" value="1"/>
</dbReference>
<evidence type="ECO:0000259" key="15">
    <source>
        <dbReference type="SMART" id="SM00478"/>
    </source>
</evidence>
<dbReference type="PROSITE" id="PS01155">
    <property type="entry name" value="ENDONUCLEASE_III_2"/>
    <property type="match status" value="1"/>
</dbReference>